<feature type="transmembrane region" description="Helical" evidence="1">
    <location>
        <begin position="90"/>
        <end position="111"/>
    </location>
</feature>
<dbReference type="EMBL" id="BORW01000017">
    <property type="protein sequence ID" value="GIO68408.1"/>
    <property type="molecule type" value="Genomic_DNA"/>
</dbReference>
<feature type="transmembrane region" description="Helical" evidence="1">
    <location>
        <begin position="161"/>
        <end position="181"/>
    </location>
</feature>
<name>A0ABQ4LZ41_9BACL</name>
<evidence type="ECO:0000256" key="1">
    <source>
        <dbReference type="SAM" id="Phobius"/>
    </source>
</evidence>
<dbReference type="Pfam" id="PF01569">
    <property type="entry name" value="PAP2"/>
    <property type="match status" value="1"/>
</dbReference>
<feature type="transmembrane region" description="Helical" evidence="1">
    <location>
        <begin position="131"/>
        <end position="149"/>
    </location>
</feature>
<comment type="caution">
    <text evidence="3">The sequence shown here is derived from an EMBL/GenBank/DDBJ whole genome shotgun (WGS) entry which is preliminary data.</text>
</comment>
<dbReference type="Gene3D" id="1.20.144.10">
    <property type="entry name" value="Phosphatidic acid phosphatase type 2/haloperoxidase"/>
    <property type="match status" value="2"/>
</dbReference>
<dbReference type="CDD" id="cd03392">
    <property type="entry name" value="PAP2_like_2"/>
    <property type="match status" value="1"/>
</dbReference>
<gene>
    <name evidence="3" type="primary">pgpB</name>
    <name evidence="3" type="ORF">J21TS3_32290</name>
</gene>
<dbReference type="InterPro" id="IPR036938">
    <property type="entry name" value="PAP2/HPO_sf"/>
</dbReference>
<dbReference type="PANTHER" id="PTHR14969">
    <property type="entry name" value="SPHINGOSINE-1-PHOSPHATE PHOSPHOHYDROLASE"/>
    <property type="match status" value="1"/>
</dbReference>
<keyword evidence="1" id="KW-0812">Transmembrane</keyword>
<evidence type="ECO:0000259" key="2">
    <source>
        <dbReference type="SMART" id="SM00014"/>
    </source>
</evidence>
<dbReference type="InterPro" id="IPR000326">
    <property type="entry name" value="PAP2/HPO"/>
</dbReference>
<reference evidence="3 4" key="1">
    <citation type="submission" date="2021-03" db="EMBL/GenBank/DDBJ databases">
        <title>Antimicrobial resistance genes in bacteria isolated from Japanese honey, and their potential for conferring macrolide and lincosamide resistance in the American foulbrood pathogen Paenibacillus larvae.</title>
        <authorList>
            <person name="Okamoto M."/>
            <person name="Kumagai M."/>
            <person name="Kanamori H."/>
            <person name="Takamatsu D."/>
        </authorList>
    </citation>
    <scope>NUCLEOTIDE SEQUENCE [LARGE SCALE GENOMIC DNA]</scope>
    <source>
        <strain evidence="3 4">J21TS3</strain>
    </source>
</reference>
<accession>A0ABQ4LZ41</accession>
<keyword evidence="1" id="KW-1133">Transmembrane helix</keyword>
<dbReference type="RefSeq" id="WP_036711708.1">
    <property type="nucleotide sequence ID" value="NZ_BORW01000017.1"/>
</dbReference>
<feature type="transmembrane region" description="Helical" evidence="1">
    <location>
        <begin position="12"/>
        <end position="36"/>
    </location>
</feature>
<organism evidence="3 4">
    <name type="scientific">Paenibacillus cookii</name>
    <dbReference type="NCBI Taxonomy" id="157839"/>
    <lineage>
        <taxon>Bacteria</taxon>
        <taxon>Bacillati</taxon>
        <taxon>Bacillota</taxon>
        <taxon>Bacilli</taxon>
        <taxon>Bacillales</taxon>
        <taxon>Paenibacillaceae</taxon>
        <taxon>Paenibacillus</taxon>
    </lineage>
</organism>
<sequence length="222" mass="24844">MTLRRERLRKLITAAFIFAVLFLIVAVLIETGHIAWFDDAVISAVQGLENDGLTRVMKWFTFLGSSLMAVILSVLAFFFLMVVLKHRRELLMFLTAVGGSELWNLLLKYAIQRDRPNTHRLIEITGYSFPSGHSMGAFSLYGAFAFLVWRHIPFLAGRIAMIAAGVALTLLIGISRIYLGVHYPSDVLGGYLASAAWLMVSILLFEKYWRHSGNLHGKPGLA</sequence>
<evidence type="ECO:0000313" key="3">
    <source>
        <dbReference type="EMBL" id="GIO68408.1"/>
    </source>
</evidence>
<dbReference type="SMART" id="SM00014">
    <property type="entry name" value="acidPPc"/>
    <property type="match status" value="1"/>
</dbReference>
<keyword evidence="1" id="KW-0472">Membrane</keyword>
<feature type="domain" description="Phosphatidic acid phosphatase type 2/haloperoxidase" evidence="2">
    <location>
        <begin position="90"/>
        <end position="202"/>
    </location>
</feature>
<protein>
    <submittedName>
        <fullName evidence="3">Phosphatidylglycerophosphatase B</fullName>
    </submittedName>
</protein>
<feature type="transmembrane region" description="Helical" evidence="1">
    <location>
        <begin position="56"/>
        <end position="83"/>
    </location>
</feature>
<feature type="transmembrane region" description="Helical" evidence="1">
    <location>
        <begin position="187"/>
        <end position="205"/>
    </location>
</feature>
<dbReference type="SUPFAM" id="SSF48317">
    <property type="entry name" value="Acid phosphatase/Vanadium-dependent haloperoxidase"/>
    <property type="match status" value="1"/>
</dbReference>
<dbReference type="PANTHER" id="PTHR14969:SF13">
    <property type="entry name" value="AT30094P"/>
    <property type="match status" value="1"/>
</dbReference>
<dbReference type="Proteomes" id="UP000680638">
    <property type="component" value="Unassembled WGS sequence"/>
</dbReference>
<evidence type="ECO:0000313" key="4">
    <source>
        <dbReference type="Proteomes" id="UP000680638"/>
    </source>
</evidence>
<proteinExistence type="predicted"/>
<keyword evidence="4" id="KW-1185">Reference proteome</keyword>